<reference evidence="17 18" key="1">
    <citation type="journal article" date="2015" name="Genome Announc.">
        <title>Expanding the biotechnology potential of lactobacilli through comparative genomics of 213 strains and associated genera.</title>
        <authorList>
            <person name="Sun Z."/>
            <person name="Harris H.M."/>
            <person name="McCann A."/>
            <person name="Guo C."/>
            <person name="Argimon S."/>
            <person name="Zhang W."/>
            <person name="Yang X."/>
            <person name="Jeffery I.B."/>
            <person name="Cooney J.C."/>
            <person name="Kagawa T.F."/>
            <person name="Liu W."/>
            <person name="Song Y."/>
            <person name="Salvetti E."/>
            <person name="Wrobel A."/>
            <person name="Rasinkangas P."/>
            <person name="Parkhill J."/>
            <person name="Rea M.C."/>
            <person name="O'Sullivan O."/>
            <person name="Ritari J."/>
            <person name="Douillard F.P."/>
            <person name="Paul Ross R."/>
            <person name="Yang R."/>
            <person name="Briner A.E."/>
            <person name="Felis G.E."/>
            <person name="de Vos W.M."/>
            <person name="Barrangou R."/>
            <person name="Klaenhammer T.R."/>
            <person name="Caufield P.W."/>
            <person name="Cui Y."/>
            <person name="Zhang H."/>
            <person name="O'Toole P.W."/>
        </authorList>
    </citation>
    <scope>NUCLEOTIDE SEQUENCE [LARGE SCALE GENOMIC DNA]</scope>
    <source>
        <strain evidence="17 18">DSM 16230</strain>
    </source>
</reference>
<keyword evidence="12" id="KW-0464">Manganese</keyword>
<gene>
    <name evidence="17" type="ORF">FD50_GL002108</name>
</gene>
<name>A0A0R1UZJ0_9LACO</name>
<feature type="domain" description="Isopropylmalate dehydrogenase-like" evidence="16">
    <location>
        <begin position="8"/>
        <end position="344"/>
    </location>
</feature>
<keyword evidence="6" id="KW-0432">Leucine biosynthesis</keyword>
<dbReference type="Proteomes" id="UP000051166">
    <property type="component" value="Unassembled WGS sequence"/>
</dbReference>
<dbReference type="PANTHER" id="PTHR42979:SF1">
    <property type="entry name" value="3-ISOPROPYLMALATE DEHYDROGENASE"/>
    <property type="match status" value="1"/>
</dbReference>
<dbReference type="GeneID" id="98309321"/>
<evidence type="ECO:0000256" key="6">
    <source>
        <dbReference type="ARBA" id="ARBA00022430"/>
    </source>
</evidence>
<evidence type="ECO:0000313" key="17">
    <source>
        <dbReference type="EMBL" id="KRL96826.1"/>
    </source>
</evidence>
<keyword evidence="7" id="KW-0028">Amino-acid biosynthesis</keyword>
<evidence type="ECO:0000256" key="14">
    <source>
        <dbReference type="NCBIfam" id="TIGR00169"/>
    </source>
</evidence>
<evidence type="ECO:0000256" key="1">
    <source>
        <dbReference type="ARBA" id="ARBA00001936"/>
    </source>
</evidence>
<dbReference type="Pfam" id="PF00180">
    <property type="entry name" value="Iso_dh"/>
    <property type="match status" value="1"/>
</dbReference>
<evidence type="ECO:0000256" key="12">
    <source>
        <dbReference type="ARBA" id="ARBA00023211"/>
    </source>
</evidence>
<dbReference type="SUPFAM" id="SSF53659">
    <property type="entry name" value="Isocitrate/Isopropylmalate dehydrogenase-like"/>
    <property type="match status" value="1"/>
</dbReference>
<organism evidence="17 18">
    <name type="scientific">Liquorilactobacillus satsumensis DSM 16230 = JCM 12392</name>
    <dbReference type="NCBI Taxonomy" id="1423801"/>
    <lineage>
        <taxon>Bacteria</taxon>
        <taxon>Bacillati</taxon>
        <taxon>Bacillota</taxon>
        <taxon>Bacilli</taxon>
        <taxon>Lactobacillales</taxon>
        <taxon>Lactobacillaceae</taxon>
        <taxon>Liquorilactobacillus</taxon>
    </lineage>
</organism>
<comment type="caution">
    <text evidence="17">The sequence shown here is derived from an EMBL/GenBank/DDBJ whole genome shotgun (WGS) entry which is preliminary data.</text>
</comment>
<dbReference type="PANTHER" id="PTHR42979">
    <property type="entry name" value="3-ISOPROPYLMALATE DEHYDROGENASE"/>
    <property type="match status" value="1"/>
</dbReference>
<proteinExistence type="inferred from homology"/>
<keyword evidence="9" id="KW-0460">Magnesium</keyword>
<keyword evidence="13" id="KW-0100">Branched-chain amino acid biosynthesis</keyword>
<evidence type="ECO:0000256" key="4">
    <source>
        <dbReference type="ARBA" id="ARBA00011738"/>
    </source>
</evidence>
<evidence type="ECO:0000256" key="7">
    <source>
        <dbReference type="ARBA" id="ARBA00022605"/>
    </source>
</evidence>
<evidence type="ECO:0000256" key="10">
    <source>
        <dbReference type="ARBA" id="ARBA00023002"/>
    </source>
</evidence>
<dbReference type="NCBIfam" id="TIGR00169">
    <property type="entry name" value="leuB"/>
    <property type="match status" value="1"/>
</dbReference>
<comment type="similarity">
    <text evidence="3">Belongs to the isocitrate and isopropylmalate dehydrogenases family. LeuB type 1 subfamily.</text>
</comment>
<comment type="cofactor">
    <cofactor evidence="2">
        <name>Mg(2+)</name>
        <dbReference type="ChEBI" id="CHEBI:18420"/>
    </cofactor>
</comment>
<keyword evidence="10 15" id="KW-0560">Oxidoreductase</keyword>
<dbReference type="InterPro" id="IPR004429">
    <property type="entry name" value="Isopropylmalate_DH"/>
</dbReference>
<evidence type="ECO:0000256" key="13">
    <source>
        <dbReference type="ARBA" id="ARBA00023304"/>
    </source>
</evidence>
<evidence type="ECO:0000256" key="8">
    <source>
        <dbReference type="ARBA" id="ARBA00022723"/>
    </source>
</evidence>
<keyword evidence="11" id="KW-0520">NAD</keyword>
<keyword evidence="18" id="KW-1185">Reference proteome</keyword>
<sequence length="355" mass="38482">MQGKKKVQITALAGDYIGPEIMAAGLKVLEVVGENGRFDYELHEVPFGGAAIDQTGEPLPQETLSACQQSDAVLLAAIGGPKWDHAVKRPEAGLLEIRKKLNLFANIRPTVIEEAMQQYSPLKNGKPVNFVIVRELTSGIYFGTPRQLDENYALDTMRYTKEEVQRITRSAFELARKRKKHVTLVDKANVLATSKFWRRIVAEIALTYPDVAYDACYVDAASMKIISAPQQFDVILTENLFGDILSDEAAEITGSLGTIPSMSLGSSGPALYEPIHGSAPDIAGKGIADPISMIRSVAMMLANSFDRADLVAQITTAINAVISKQIVTPDLGGNASTTEVTDAIITTIKESRNSK</sequence>
<dbReference type="GO" id="GO:0009098">
    <property type="term" value="P:L-leucine biosynthetic process"/>
    <property type="evidence" value="ECO:0007669"/>
    <property type="project" value="UniProtKB-UniRule"/>
</dbReference>
<evidence type="ECO:0000256" key="11">
    <source>
        <dbReference type="ARBA" id="ARBA00023027"/>
    </source>
</evidence>
<evidence type="ECO:0000256" key="2">
    <source>
        <dbReference type="ARBA" id="ARBA00001946"/>
    </source>
</evidence>
<evidence type="ECO:0000256" key="3">
    <source>
        <dbReference type="ARBA" id="ARBA00008319"/>
    </source>
</evidence>
<dbReference type="RefSeq" id="WP_056962031.1">
    <property type="nucleotide sequence ID" value="NZ_AZFQ01000055.1"/>
</dbReference>
<dbReference type="PATRIC" id="fig|1423801.4.peg.2155"/>
<dbReference type="AlphaFoldDB" id="A0A0R1UZJ0"/>
<dbReference type="EC" id="1.1.1.85" evidence="5 14"/>
<dbReference type="GO" id="GO:0003862">
    <property type="term" value="F:3-isopropylmalate dehydrogenase activity"/>
    <property type="evidence" value="ECO:0007669"/>
    <property type="project" value="UniProtKB-UniRule"/>
</dbReference>
<dbReference type="Gene3D" id="3.40.718.10">
    <property type="entry name" value="Isopropylmalate Dehydrogenase"/>
    <property type="match status" value="1"/>
</dbReference>
<dbReference type="OrthoDB" id="9806254at2"/>
<evidence type="ECO:0000256" key="5">
    <source>
        <dbReference type="ARBA" id="ARBA00013101"/>
    </source>
</evidence>
<dbReference type="GO" id="GO:0005829">
    <property type="term" value="C:cytosol"/>
    <property type="evidence" value="ECO:0007669"/>
    <property type="project" value="TreeGrafter"/>
</dbReference>
<dbReference type="STRING" id="1423801.FD50_GL002108"/>
<dbReference type="FunFam" id="3.40.718.10:FF:000006">
    <property type="entry name" value="3-isopropylmalate dehydrogenase"/>
    <property type="match status" value="1"/>
</dbReference>
<evidence type="ECO:0000256" key="15">
    <source>
        <dbReference type="RuleBase" id="RU004443"/>
    </source>
</evidence>
<accession>A0A0R1UZJ0</accession>
<evidence type="ECO:0000313" key="18">
    <source>
        <dbReference type="Proteomes" id="UP000051166"/>
    </source>
</evidence>
<dbReference type="EMBL" id="AZFQ01000055">
    <property type="protein sequence ID" value="KRL96826.1"/>
    <property type="molecule type" value="Genomic_DNA"/>
</dbReference>
<comment type="subunit">
    <text evidence="4">Homodimer.</text>
</comment>
<protein>
    <recommendedName>
        <fullName evidence="5 14">3-isopropylmalate dehydrogenase</fullName>
        <ecNumber evidence="5 14">1.1.1.85</ecNumber>
    </recommendedName>
</protein>
<evidence type="ECO:0000259" key="16">
    <source>
        <dbReference type="SMART" id="SM01329"/>
    </source>
</evidence>
<dbReference type="SMART" id="SM01329">
    <property type="entry name" value="Iso_dh"/>
    <property type="match status" value="1"/>
</dbReference>
<keyword evidence="8" id="KW-0479">Metal-binding</keyword>
<dbReference type="InterPro" id="IPR024084">
    <property type="entry name" value="IsoPropMal-DH-like_dom"/>
</dbReference>
<evidence type="ECO:0000256" key="9">
    <source>
        <dbReference type="ARBA" id="ARBA00022842"/>
    </source>
</evidence>
<dbReference type="GO" id="GO:0046872">
    <property type="term" value="F:metal ion binding"/>
    <property type="evidence" value="ECO:0007669"/>
    <property type="project" value="UniProtKB-KW"/>
</dbReference>
<comment type="cofactor">
    <cofactor evidence="1">
        <name>Mn(2+)</name>
        <dbReference type="ChEBI" id="CHEBI:29035"/>
    </cofactor>
</comment>